<evidence type="ECO:0000313" key="1">
    <source>
        <dbReference type="EMBL" id="HCO24241.1"/>
    </source>
</evidence>
<gene>
    <name evidence="1" type="ORF">DIT97_14800</name>
</gene>
<comment type="caution">
    <text evidence="1">The sequence shown here is derived from an EMBL/GenBank/DDBJ whole genome shotgun (WGS) entry which is preliminary data.</text>
</comment>
<dbReference type="InterPro" id="IPR007263">
    <property type="entry name" value="DCC1-like"/>
</dbReference>
<sequence length="138" mass="16090">MQNLCYDLEAFYDGACPLCLREVKLLRRLDRQNRIQFTDISSPNFKAAEYGITQQQFMQEMHARLPDGSWITGVEVFRRLYSAVGYRYLVWPSRLPGISHGLNYLYQIFAKKRLSLTGRCQNQDSSCRITTHKSEVNS</sequence>
<dbReference type="RefSeq" id="WP_154898146.1">
    <property type="nucleotide sequence ID" value="NZ_CP036353.1"/>
</dbReference>
<dbReference type="AlphaFoldDB" id="A0A3D3R5W1"/>
<accession>A0A3D3R5W1</accession>
<evidence type="ECO:0000313" key="2">
    <source>
        <dbReference type="Proteomes" id="UP000263642"/>
    </source>
</evidence>
<dbReference type="PANTHER" id="PTHR34290">
    <property type="entry name" value="SI:CH73-390P7.2"/>
    <property type="match status" value="1"/>
</dbReference>
<dbReference type="Proteomes" id="UP000263642">
    <property type="component" value="Unassembled WGS sequence"/>
</dbReference>
<dbReference type="GO" id="GO:0015035">
    <property type="term" value="F:protein-disulfide reductase activity"/>
    <property type="evidence" value="ECO:0007669"/>
    <property type="project" value="InterPro"/>
</dbReference>
<protein>
    <submittedName>
        <fullName evidence="1">DUF393 domain-containing protein</fullName>
    </submittedName>
</protein>
<reference evidence="1 2" key="1">
    <citation type="journal article" date="2018" name="Nat. Biotechnol.">
        <title>A standardized bacterial taxonomy based on genome phylogeny substantially revises the tree of life.</title>
        <authorList>
            <person name="Parks D.H."/>
            <person name="Chuvochina M."/>
            <person name="Waite D.W."/>
            <person name="Rinke C."/>
            <person name="Skarshewski A."/>
            <person name="Chaumeil P.A."/>
            <person name="Hugenholtz P."/>
        </authorList>
    </citation>
    <scope>NUCLEOTIDE SEQUENCE [LARGE SCALE GENOMIC DNA]</scope>
    <source>
        <strain evidence="1">UBA9375</strain>
    </source>
</reference>
<dbReference type="PANTHER" id="PTHR34290:SF2">
    <property type="entry name" value="OS04G0668800 PROTEIN"/>
    <property type="match status" value="1"/>
</dbReference>
<dbReference type="InterPro" id="IPR044691">
    <property type="entry name" value="DCC1_Trx"/>
</dbReference>
<proteinExistence type="predicted"/>
<name>A0A3D3R5W1_9PLAN</name>
<organism evidence="1 2">
    <name type="scientific">Gimesia maris</name>
    <dbReference type="NCBI Taxonomy" id="122"/>
    <lineage>
        <taxon>Bacteria</taxon>
        <taxon>Pseudomonadati</taxon>
        <taxon>Planctomycetota</taxon>
        <taxon>Planctomycetia</taxon>
        <taxon>Planctomycetales</taxon>
        <taxon>Planctomycetaceae</taxon>
        <taxon>Gimesia</taxon>
    </lineage>
</organism>
<dbReference type="EMBL" id="DQAY01000085">
    <property type="protein sequence ID" value="HCO24241.1"/>
    <property type="molecule type" value="Genomic_DNA"/>
</dbReference>
<accession>A0A517X8W3</accession>
<dbReference type="Pfam" id="PF04134">
    <property type="entry name" value="DCC1-like"/>
    <property type="match status" value="1"/>
</dbReference>